<evidence type="ECO:0000256" key="1">
    <source>
        <dbReference type="SAM" id="SignalP"/>
    </source>
</evidence>
<protein>
    <recommendedName>
        <fullName evidence="4">Lipoprotein</fullName>
    </recommendedName>
</protein>
<accession>A0A6N8H9W9</accession>
<comment type="caution">
    <text evidence="2">The sequence shown here is derived from an EMBL/GenBank/DDBJ whole genome shotgun (WGS) entry which is preliminary data.</text>
</comment>
<name>A0A6N8H9W9_9FLAO</name>
<evidence type="ECO:0000313" key="2">
    <source>
        <dbReference type="EMBL" id="MUV02365.1"/>
    </source>
</evidence>
<keyword evidence="3" id="KW-1185">Reference proteome</keyword>
<feature type="signal peptide" evidence="1">
    <location>
        <begin position="1"/>
        <end position="22"/>
    </location>
</feature>
<dbReference type="PROSITE" id="PS51257">
    <property type="entry name" value="PROKAR_LIPOPROTEIN"/>
    <property type="match status" value="1"/>
</dbReference>
<evidence type="ECO:0000313" key="3">
    <source>
        <dbReference type="Proteomes" id="UP000433945"/>
    </source>
</evidence>
<evidence type="ECO:0008006" key="4">
    <source>
        <dbReference type="Google" id="ProtNLM"/>
    </source>
</evidence>
<feature type="chain" id="PRO_5026866692" description="Lipoprotein" evidence="1">
    <location>
        <begin position="23"/>
        <end position="246"/>
    </location>
</feature>
<proteinExistence type="predicted"/>
<dbReference type="OrthoDB" id="978531at2"/>
<dbReference type="AlphaFoldDB" id="A0A6N8H9W9"/>
<sequence>MRTIFFYGLSLLMLMFATSCNFTERVTVKDDGSGQMSLEVDASQLMAMAGDEMAKQGEERKDSTFTFKEILDEKRDSIAKLPKADQERLKKLEDFKVHMMMDPKTSEFKMDIFTDFKKAEDITDIMQAFSELNKMNRPGAAQSGMNLEKKESDVKYFYDGKKFVKTIKPAKAKEGEKNDEDAASEEMMKAMIEESTYTVIYEFPKPVKSVSDKSAVISDDKKTVTIKYSLLDYFDKPEDMGLEVKF</sequence>
<organism evidence="2 3">
    <name type="scientific">Flavobacterium rakeshii</name>
    <dbReference type="NCBI Taxonomy" id="1038845"/>
    <lineage>
        <taxon>Bacteria</taxon>
        <taxon>Pseudomonadati</taxon>
        <taxon>Bacteroidota</taxon>
        <taxon>Flavobacteriia</taxon>
        <taxon>Flavobacteriales</taxon>
        <taxon>Flavobacteriaceae</taxon>
        <taxon>Flavobacterium</taxon>
    </lineage>
</organism>
<dbReference type="Proteomes" id="UP000433945">
    <property type="component" value="Unassembled WGS sequence"/>
</dbReference>
<reference evidence="2 3" key="1">
    <citation type="submission" date="2019-12" db="EMBL/GenBank/DDBJ databases">
        <authorList>
            <person name="Sun J.-Q."/>
        </authorList>
    </citation>
    <scope>NUCLEOTIDE SEQUENCE [LARGE SCALE GENOMIC DNA]</scope>
    <source>
        <strain evidence="2 3">JCM 17928</strain>
    </source>
</reference>
<gene>
    <name evidence="2" type="ORF">GN157_01480</name>
</gene>
<dbReference type="EMBL" id="WOWP01000005">
    <property type="protein sequence ID" value="MUV02365.1"/>
    <property type="molecule type" value="Genomic_DNA"/>
</dbReference>
<keyword evidence="1" id="KW-0732">Signal</keyword>
<dbReference type="RefSeq" id="WP_157481358.1">
    <property type="nucleotide sequence ID" value="NZ_WOWP01000005.1"/>
</dbReference>